<dbReference type="EMBL" id="LVEP01000069">
    <property type="protein sequence ID" value="OCB69002.1"/>
    <property type="molecule type" value="Genomic_DNA"/>
</dbReference>
<name>A0A1B9DH04_9FLAO</name>
<evidence type="ECO:0000313" key="1">
    <source>
        <dbReference type="EMBL" id="OCB69002.1"/>
    </source>
</evidence>
<gene>
    <name evidence="1" type="ORF">LPBF_12565</name>
</gene>
<keyword evidence="2" id="KW-1185">Reference proteome</keyword>
<protein>
    <submittedName>
        <fullName evidence="1">Uncharacterized protein</fullName>
    </submittedName>
</protein>
<dbReference type="AlphaFoldDB" id="A0A1B9DH04"/>
<dbReference type="OrthoDB" id="773198at2"/>
<evidence type="ECO:0000313" key="2">
    <source>
        <dbReference type="Proteomes" id="UP000093510"/>
    </source>
</evidence>
<dbReference type="STRING" id="1763534.GCA_001831475_02413"/>
<organism evidence="1 2">
    <name type="scientific">Flavobacterium crassostreae</name>
    <dbReference type="NCBI Taxonomy" id="1763534"/>
    <lineage>
        <taxon>Bacteria</taxon>
        <taxon>Pseudomonadati</taxon>
        <taxon>Bacteroidota</taxon>
        <taxon>Flavobacteriia</taxon>
        <taxon>Flavobacteriales</taxon>
        <taxon>Flavobacteriaceae</taxon>
        <taxon>Flavobacterium</taxon>
    </lineage>
</organism>
<reference evidence="1 2" key="1">
    <citation type="submission" date="2016-03" db="EMBL/GenBank/DDBJ databases">
        <authorList>
            <person name="Ploux O."/>
        </authorList>
    </citation>
    <scope>NUCLEOTIDE SEQUENCE [LARGE SCALE GENOMIC DNA]</scope>
    <source>
        <strain evidence="1 2">LPB0076</strain>
    </source>
</reference>
<accession>A0A1B9DH04</accession>
<sequence length="79" mass="9510">MDIQSRKIEFMQAFLKLQSEEVISQLEHILRKKSTIDLELDSEFKPMSIEEFNDRIDKSENDFKNGRYKSTSELFKKYN</sequence>
<proteinExistence type="predicted"/>
<comment type="caution">
    <text evidence="1">The sequence shown here is derived from an EMBL/GenBank/DDBJ whole genome shotgun (WGS) entry which is preliminary data.</text>
</comment>
<dbReference type="Proteomes" id="UP000093510">
    <property type="component" value="Unassembled WGS sequence"/>
</dbReference>